<comment type="caution">
    <text evidence="2">The sequence shown here is derived from an EMBL/GenBank/DDBJ whole genome shotgun (WGS) entry which is preliminary data.</text>
</comment>
<feature type="transmembrane region" description="Helical" evidence="1">
    <location>
        <begin position="97"/>
        <end position="118"/>
    </location>
</feature>
<protein>
    <recommendedName>
        <fullName evidence="4">Yip1 domain-containing protein</fullName>
    </recommendedName>
</protein>
<gene>
    <name evidence="2" type="ORF">EHS11_16430</name>
</gene>
<feature type="transmembrane region" description="Helical" evidence="1">
    <location>
        <begin position="130"/>
        <end position="157"/>
    </location>
</feature>
<keyword evidence="1" id="KW-1133">Transmembrane helix</keyword>
<sequence length="226" mass="26256">MSFLKKIVSPAYHILYWKNIVKNPVIEYDKNTSPKEVFHIGLRYFLYFSCAYMFFYFLVFLCAYPYYSKLNEALKIEFDAKGNSGLSYLLNSYPFNVAYIFSALALFIFYITVFSYYLAKFLESESRSFLAHFGICLHSTTGLITILFIVLIVNSVFPFSPQIGYVLFSLLIAAWMILFGIGIYLSTRIFTKASNKYFAQNKRRASLTWLVPLFLICYFVFGVITA</sequence>
<reference evidence="2" key="1">
    <citation type="journal article" date="2019" name="PLoS Negl. Trop. Dis.">
        <title>Revisiting the worldwide diversity of Leptospira species in the environment.</title>
        <authorList>
            <person name="Vincent A.T."/>
            <person name="Schiettekatte O."/>
            <person name="Bourhy P."/>
            <person name="Veyrier F.J."/>
            <person name="Picardeau M."/>
        </authorList>
    </citation>
    <scope>NUCLEOTIDE SEQUENCE [LARGE SCALE GENOMIC DNA]</scope>
    <source>
        <strain evidence="2">201400974</strain>
    </source>
</reference>
<proteinExistence type="predicted"/>
<dbReference type="RefSeq" id="WP_135765433.1">
    <property type="nucleotide sequence ID" value="NZ_RQHV01000061.1"/>
</dbReference>
<name>A0A4R9LQK2_9LEPT</name>
<organism evidence="2 3">
    <name type="scientific">Leptospira ilyithenensis</name>
    <dbReference type="NCBI Taxonomy" id="2484901"/>
    <lineage>
        <taxon>Bacteria</taxon>
        <taxon>Pseudomonadati</taxon>
        <taxon>Spirochaetota</taxon>
        <taxon>Spirochaetia</taxon>
        <taxon>Leptospirales</taxon>
        <taxon>Leptospiraceae</taxon>
        <taxon>Leptospira</taxon>
    </lineage>
</organism>
<feature type="transmembrane region" description="Helical" evidence="1">
    <location>
        <begin position="163"/>
        <end position="185"/>
    </location>
</feature>
<dbReference type="OrthoDB" id="326011at2"/>
<evidence type="ECO:0008006" key="4">
    <source>
        <dbReference type="Google" id="ProtNLM"/>
    </source>
</evidence>
<keyword evidence="1" id="KW-0472">Membrane</keyword>
<accession>A0A4R9LQK2</accession>
<dbReference type="AlphaFoldDB" id="A0A4R9LQK2"/>
<dbReference type="EMBL" id="RQHV01000061">
    <property type="protein sequence ID" value="TGN08481.1"/>
    <property type="molecule type" value="Genomic_DNA"/>
</dbReference>
<evidence type="ECO:0000313" key="3">
    <source>
        <dbReference type="Proteomes" id="UP000298264"/>
    </source>
</evidence>
<keyword evidence="3" id="KW-1185">Reference proteome</keyword>
<keyword evidence="1" id="KW-0812">Transmembrane</keyword>
<evidence type="ECO:0000313" key="2">
    <source>
        <dbReference type="EMBL" id="TGN08481.1"/>
    </source>
</evidence>
<feature type="transmembrane region" description="Helical" evidence="1">
    <location>
        <begin position="206"/>
        <end position="224"/>
    </location>
</feature>
<feature type="transmembrane region" description="Helical" evidence="1">
    <location>
        <begin position="44"/>
        <end position="67"/>
    </location>
</feature>
<dbReference type="Proteomes" id="UP000298264">
    <property type="component" value="Unassembled WGS sequence"/>
</dbReference>
<evidence type="ECO:0000256" key="1">
    <source>
        <dbReference type="SAM" id="Phobius"/>
    </source>
</evidence>